<reference evidence="3 4" key="1">
    <citation type="journal article" date="2016" name="Gene">
        <title>PacBio SMRT assembly of a complex multi-replicon genome reveals chlorocatechol degradative operon in a region of genome plasticity.</title>
        <authorList>
            <person name="Ricker N."/>
            <person name="Shen S.Y."/>
            <person name="Goordial J."/>
            <person name="Jin S."/>
            <person name="Fulthorpe R.R."/>
        </authorList>
    </citation>
    <scope>NUCLEOTIDE SEQUENCE [LARGE SCALE GENOMIC DNA]</scope>
    <source>
        <strain evidence="3 4">OLGA172</strain>
    </source>
</reference>
<evidence type="ECO:0000313" key="4">
    <source>
        <dbReference type="Proteomes" id="UP000076852"/>
    </source>
</evidence>
<dbReference type="RefSeq" id="WP_063494475.1">
    <property type="nucleotide sequence ID" value="NZ_CP014578.1"/>
</dbReference>
<protein>
    <recommendedName>
        <fullName evidence="2">T6SS Phospholipase effector Tle1-like catalytic domain-containing protein</fullName>
    </recommendedName>
</protein>
<evidence type="ECO:0000259" key="2">
    <source>
        <dbReference type="Pfam" id="PF09994"/>
    </source>
</evidence>
<dbReference type="InterPro" id="IPR018712">
    <property type="entry name" value="Tle1-like_cat"/>
</dbReference>
<name>A0A167VNY3_9BURK</name>
<dbReference type="Proteomes" id="UP000076852">
    <property type="component" value="Chromosome 1"/>
</dbReference>
<gene>
    <name evidence="3" type="ORF">AYM40_00400</name>
</gene>
<dbReference type="STRING" id="1804984.AYM40_00400"/>
<dbReference type="PANTHER" id="PTHR33840:SF1">
    <property type="entry name" value="TLE1 PHOSPHOLIPASE DOMAIN-CONTAINING PROTEIN"/>
    <property type="match status" value="1"/>
</dbReference>
<dbReference type="Pfam" id="PF09994">
    <property type="entry name" value="T6SS_Tle1-like_cat"/>
    <property type="match status" value="1"/>
</dbReference>
<dbReference type="OrthoDB" id="4378831at2"/>
<dbReference type="PANTHER" id="PTHR33840">
    <property type="match status" value="1"/>
</dbReference>
<dbReference type="EMBL" id="CP014578">
    <property type="protein sequence ID" value="ANB70981.1"/>
    <property type="molecule type" value="Genomic_DNA"/>
</dbReference>
<evidence type="ECO:0000313" key="3">
    <source>
        <dbReference type="EMBL" id="ANB70981.1"/>
    </source>
</evidence>
<feature type="compositionally biased region" description="Basic and acidic residues" evidence="1">
    <location>
        <begin position="11"/>
        <end position="21"/>
    </location>
</feature>
<feature type="compositionally biased region" description="Polar residues" evidence="1">
    <location>
        <begin position="1"/>
        <end position="10"/>
    </location>
</feature>
<sequence length="538" mass="60168">MTVRQASAPTTDKEMDRAALQGGEKRLRELFSSSNKDGPYTSMDAKCRLYPKLSFFFDGTNNNLERDLPLNRHSNIAKLYRAAIINRRRLGSSPTYIPGVGTPFLIPKVAGYTDMLEDEPGGVRGLGLGAGGDMRIKFALAEFSRILEREWGSAAWKCMQFINVAIFGFSRGATEARAFVRRLIDMKSERTDSGLIWLAPNGERVPLRINFMGLFDTVASVGGPTLHLDWASELAIPPEVERCVHYVSAHEVRQAFPLDSVRVGRTYPANCEEVVYPGVHSDVGGGYAPDEQGRSSDLARIPLRHMLADALRAGAPMRLPRQLPKPLQEDYTLPDDNPVFSLYQDYMTALPEATGNDLEALIHAHRRLNFRWRGMLARQRSDLRVLGQLYGKVSRTVCASVPPATDQDHPPCKPNTWVYDVPAKPEAQAKQLLGEQRRLVQRIAFLRNPVEARNADRDWPPPPPRQLTDYEKLILSSWDDSSAIPPAADSLLAEYVHDSVATFTAWPCALYDPRGVYCDGEKYYAHSRDIDSDTPEIV</sequence>
<organism evidence="3 4">
    <name type="scientific">Paraburkholderia phytofirmans OLGA172</name>
    <dbReference type="NCBI Taxonomy" id="1417228"/>
    <lineage>
        <taxon>Bacteria</taxon>
        <taxon>Pseudomonadati</taxon>
        <taxon>Pseudomonadota</taxon>
        <taxon>Betaproteobacteria</taxon>
        <taxon>Burkholderiales</taxon>
        <taxon>Burkholderiaceae</taxon>
        <taxon>Paraburkholderia</taxon>
    </lineage>
</organism>
<keyword evidence="4" id="KW-1185">Reference proteome</keyword>
<feature type="region of interest" description="Disordered" evidence="1">
    <location>
        <begin position="1"/>
        <end position="21"/>
    </location>
</feature>
<evidence type="ECO:0000256" key="1">
    <source>
        <dbReference type="SAM" id="MobiDB-lite"/>
    </source>
</evidence>
<feature type="domain" description="T6SS Phospholipase effector Tle1-like catalytic" evidence="2">
    <location>
        <begin position="205"/>
        <end position="308"/>
    </location>
</feature>
<dbReference type="KEGG" id="buz:AYM40_00400"/>
<accession>A0A167VNY3</accession>
<proteinExistence type="predicted"/>
<dbReference type="AlphaFoldDB" id="A0A167VNY3"/>